<evidence type="ECO:0000256" key="1">
    <source>
        <dbReference type="ARBA" id="ARBA00004141"/>
    </source>
</evidence>
<dbReference type="InterPro" id="IPR007248">
    <property type="entry name" value="Mpv17_PMP22"/>
</dbReference>
<feature type="transmembrane region" description="Helical" evidence="7">
    <location>
        <begin position="234"/>
        <end position="254"/>
    </location>
</feature>
<dbReference type="GO" id="GO:0016020">
    <property type="term" value="C:membrane"/>
    <property type="evidence" value="ECO:0007669"/>
    <property type="project" value="UniProtKB-SubCell"/>
</dbReference>
<keyword evidence="5 7" id="KW-0472">Membrane</keyword>
<feature type="transmembrane region" description="Helical" evidence="7">
    <location>
        <begin position="169"/>
        <end position="193"/>
    </location>
</feature>
<reference evidence="8" key="1">
    <citation type="submission" date="2023-04" db="EMBL/GenBank/DDBJ databases">
        <title>Candida boidinii NBRC 10035.</title>
        <authorList>
            <person name="Ichikawa N."/>
            <person name="Sato H."/>
            <person name="Tonouchi N."/>
        </authorList>
    </citation>
    <scope>NUCLEOTIDE SEQUENCE</scope>
    <source>
        <strain evidence="8">NBRC 10035</strain>
    </source>
</reference>
<evidence type="ECO:0000256" key="2">
    <source>
        <dbReference type="ARBA" id="ARBA00006824"/>
    </source>
</evidence>
<comment type="caution">
    <text evidence="8">The sequence shown here is derived from an EMBL/GenBank/DDBJ whole genome shotgun (WGS) entry which is preliminary data.</text>
</comment>
<dbReference type="EMBL" id="BSXN01000669">
    <property type="protein sequence ID" value="GME69417.1"/>
    <property type="molecule type" value="Genomic_DNA"/>
</dbReference>
<dbReference type="Pfam" id="PF04117">
    <property type="entry name" value="Mpv17_PMP22"/>
    <property type="match status" value="1"/>
</dbReference>
<evidence type="ECO:0000313" key="9">
    <source>
        <dbReference type="Proteomes" id="UP001165120"/>
    </source>
</evidence>
<evidence type="ECO:0000256" key="4">
    <source>
        <dbReference type="ARBA" id="ARBA00022989"/>
    </source>
</evidence>
<proteinExistence type="inferred from homology"/>
<protein>
    <submittedName>
        <fullName evidence="8">Unnamed protein product</fullName>
    </submittedName>
</protein>
<feature type="transmembrane region" description="Helical" evidence="7">
    <location>
        <begin position="145"/>
        <end position="163"/>
    </location>
</feature>
<feature type="region of interest" description="Disordered" evidence="6">
    <location>
        <begin position="47"/>
        <end position="78"/>
    </location>
</feature>
<accession>A0A9W6WFZ0</accession>
<feature type="transmembrane region" description="Helical" evidence="7">
    <location>
        <begin position="266"/>
        <end position="287"/>
    </location>
</feature>
<evidence type="ECO:0000256" key="7">
    <source>
        <dbReference type="SAM" id="Phobius"/>
    </source>
</evidence>
<evidence type="ECO:0000313" key="8">
    <source>
        <dbReference type="EMBL" id="GME69417.1"/>
    </source>
</evidence>
<comment type="subcellular location">
    <subcellularLocation>
        <location evidence="1">Membrane</location>
        <topology evidence="1">Multi-pass membrane protein</topology>
    </subcellularLocation>
</comment>
<evidence type="ECO:0000256" key="5">
    <source>
        <dbReference type="ARBA" id="ARBA00023136"/>
    </source>
</evidence>
<dbReference type="Proteomes" id="UP001165120">
    <property type="component" value="Unassembled WGS sequence"/>
</dbReference>
<keyword evidence="3 7" id="KW-0812">Transmembrane</keyword>
<feature type="compositionally biased region" description="Low complexity" evidence="6">
    <location>
        <begin position="60"/>
        <end position="78"/>
    </location>
</feature>
<gene>
    <name evidence="8" type="ORF">Cboi02_000229700</name>
</gene>
<keyword evidence="4 7" id="KW-1133">Transmembrane helix</keyword>
<dbReference type="AlphaFoldDB" id="A0A9W6WFZ0"/>
<evidence type="ECO:0000256" key="3">
    <source>
        <dbReference type="ARBA" id="ARBA00022692"/>
    </source>
</evidence>
<feature type="transmembrane region" description="Helical" evidence="7">
    <location>
        <begin position="205"/>
        <end position="222"/>
    </location>
</feature>
<feature type="transmembrane region" description="Helical" evidence="7">
    <location>
        <begin position="293"/>
        <end position="312"/>
    </location>
</feature>
<name>A0A9W6WFZ0_CANBO</name>
<keyword evidence="9" id="KW-1185">Reference proteome</keyword>
<organism evidence="8 9">
    <name type="scientific">Candida boidinii</name>
    <name type="common">Yeast</name>
    <dbReference type="NCBI Taxonomy" id="5477"/>
    <lineage>
        <taxon>Eukaryota</taxon>
        <taxon>Fungi</taxon>
        <taxon>Dikarya</taxon>
        <taxon>Ascomycota</taxon>
        <taxon>Saccharomycotina</taxon>
        <taxon>Pichiomycetes</taxon>
        <taxon>Pichiales</taxon>
        <taxon>Pichiaceae</taxon>
        <taxon>Ogataea</taxon>
        <taxon>Ogataea/Candida clade</taxon>
    </lineage>
</organism>
<evidence type="ECO:0000256" key="6">
    <source>
        <dbReference type="SAM" id="MobiDB-lite"/>
    </source>
</evidence>
<sequence length="313" mass="36828">MVSSDHAHFQISISIQYIYRYHNMAGIELKTFKESLKPPAVILPYHQNQTTDAKSAASKRSLSPIRQQQQQQRPVSPIRPQQLAHQSIDYQLSDSSNNDTTTNTTTHASTISENIKTNKIFNRLYKILNYSSHNLQEFDSLREKFIYAISIQIFICYLIFLYFEKLNELMPLLSSLLLGGVTCCIAASLTQFYHKNYSFIKHVKFFVWGMINGFLTNHWIQFLCFRIDNKFKRFLIDQSIGALTFQLIFVLYNCIWENSFHNIRTIYLNSIKYSYFIWPLVSFLSFNYLKEEIIFPLNCFINLIWTVTLSFLT</sequence>
<comment type="similarity">
    <text evidence="2">Belongs to the peroxisomal membrane protein PXMP2/4 family.</text>
</comment>